<dbReference type="CDD" id="cd06433">
    <property type="entry name" value="GT_2_WfgS_like"/>
    <property type="match status" value="1"/>
</dbReference>
<reference evidence="2" key="2">
    <citation type="submission" date="2024-05" db="EMBL/GenBank/DDBJ databases">
        <title>Identification and characterization of horizontal gene transfer across gut microbiota members of farm animals based on homology search.</title>
        <authorList>
            <person name="Schwarzerova J."/>
            <person name="Nykrynova M."/>
            <person name="Jureckova K."/>
            <person name="Cejkova D."/>
            <person name="Rychlik I."/>
        </authorList>
    </citation>
    <scope>NUCLEOTIDE SEQUENCE</scope>
    <source>
        <strain evidence="2">84_SSukc20</strain>
    </source>
</reference>
<comment type="caution">
    <text evidence="2">The sequence shown here is derived from an EMBL/GenBank/DDBJ whole genome shotgun (WGS) entry which is preliminary data.</text>
</comment>
<accession>A0ABT7XA18</accession>
<evidence type="ECO:0000313" key="3">
    <source>
        <dbReference type="Proteomes" id="UP001167871"/>
    </source>
</evidence>
<evidence type="ECO:0000313" key="2">
    <source>
        <dbReference type="EMBL" id="MDN0050902.1"/>
    </source>
</evidence>
<name>A0ABT7XA18_9BACE</name>
<dbReference type="PANTHER" id="PTHR22916:SF3">
    <property type="entry name" value="UDP-GLCNAC:BETAGAL BETA-1,3-N-ACETYLGLUCOSAMINYLTRANSFERASE-LIKE PROTEIN 1"/>
    <property type="match status" value="1"/>
</dbReference>
<dbReference type="GO" id="GO:0016757">
    <property type="term" value="F:glycosyltransferase activity"/>
    <property type="evidence" value="ECO:0007669"/>
    <property type="project" value="UniProtKB-KW"/>
</dbReference>
<dbReference type="EMBL" id="JAUEII010000055">
    <property type="protein sequence ID" value="MDN0050902.1"/>
    <property type="molecule type" value="Genomic_DNA"/>
</dbReference>
<dbReference type="Proteomes" id="UP001167871">
    <property type="component" value="Unassembled WGS sequence"/>
</dbReference>
<dbReference type="Pfam" id="PF00535">
    <property type="entry name" value="Glycos_transf_2"/>
    <property type="match status" value="1"/>
</dbReference>
<keyword evidence="2" id="KW-0808">Transferase</keyword>
<keyword evidence="3" id="KW-1185">Reference proteome</keyword>
<dbReference type="Gene3D" id="3.90.550.10">
    <property type="entry name" value="Spore Coat Polysaccharide Biosynthesis Protein SpsA, Chain A"/>
    <property type="match status" value="1"/>
</dbReference>
<gene>
    <name evidence="2" type="ORF">QVO10_16240</name>
</gene>
<reference evidence="2" key="1">
    <citation type="submission" date="2023-06" db="EMBL/GenBank/DDBJ databases">
        <authorList>
            <person name="Zeman M."/>
            <person name="Kubasova T."/>
            <person name="Jahodarova E."/>
            <person name="Nykrynova M."/>
            <person name="Rychlik I."/>
        </authorList>
    </citation>
    <scope>NUCLEOTIDE SEQUENCE</scope>
    <source>
        <strain evidence="2">84_SSukc20</strain>
    </source>
</reference>
<dbReference type="EC" id="2.4.-.-" evidence="2"/>
<dbReference type="InterPro" id="IPR029044">
    <property type="entry name" value="Nucleotide-diphossugar_trans"/>
</dbReference>
<protein>
    <submittedName>
        <fullName evidence="2">Glycosyltransferase family 2 protein</fullName>
        <ecNumber evidence="2">2.4.-.-</ecNumber>
    </submittedName>
</protein>
<keyword evidence="2" id="KW-0328">Glycosyltransferase</keyword>
<feature type="domain" description="Glycosyltransferase 2-like" evidence="1">
    <location>
        <begin position="5"/>
        <end position="131"/>
    </location>
</feature>
<sequence length="248" mass="28944">MTTVSIIIATFNAAKTLSKALDSVLSQTYQDWECIIVDGVSKDNTINIVKEYVQKDSRFRYISEPDKGIFDAYNKGWKIAKGEWVYYLGADDCLNEKALSEIFVNKLDNFDVIYGNVIIAFSNGDVKYQRPYSPTSLKYKMFACHQSILVKRDMMEKMNGFNIVYPISADFDMMQRIYLNKGIFKYMDTYIASFAYTGISSKFSFKKHHDHYVICKANKSNKCPLFYYLLHETRLYMGYLHKRLLNRI</sequence>
<proteinExistence type="predicted"/>
<evidence type="ECO:0000259" key="1">
    <source>
        <dbReference type="Pfam" id="PF00535"/>
    </source>
</evidence>
<dbReference type="InterPro" id="IPR001173">
    <property type="entry name" value="Glyco_trans_2-like"/>
</dbReference>
<organism evidence="2 3">
    <name type="scientific">Bacteroides gallinaceum</name>
    <dbReference type="NCBI Taxonomy" id="1462571"/>
    <lineage>
        <taxon>Bacteria</taxon>
        <taxon>Pseudomonadati</taxon>
        <taxon>Bacteroidota</taxon>
        <taxon>Bacteroidia</taxon>
        <taxon>Bacteroidales</taxon>
        <taxon>Bacteroidaceae</taxon>
        <taxon>Bacteroides</taxon>
    </lineage>
</organism>
<dbReference type="RefSeq" id="WP_301935123.1">
    <property type="nucleotide sequence ID" value="NZ_JAUEII010000055.1"/>
</dbReference>
<dbReference type="SUPFAM" id="SSF53448">
    <property type="entry name" value="Nucleotide-diphospho-sugar transferases"/>
    <property type="match status" value="1"/>
</dbReference>
<dbReference type="PANTHER" id="PTHR22916">
    <property type="entry name" value="GLYCOSYLTRANSFERASE"/>
    <property type="match status" value="1"/>
</dbReference>